<feature type="compositionally biased region" description="Basic residues" evidence="2">
    <location>
        <begin position="1"/>
        <end position="10"/>
    </location>
</feature>
<dbReference type="Gene3D" id="3.40.50.1820">
    <property type="entry name" value="alpha/beta hydrolase"/>
    <property type="match status" value="1"/>
</dbReference>
<dbReference type="Gene3D" id="2.130.10.10">
    <property type="entry name" value="YVTN repeat-like/Quinoprotein amine dehydrogenase"/>
    <property type="match status" value="2"/>
</dbReference>
<keyword evidence="6" id="KW-1185">Reference proteome</keyword>
<protein>
    <submittedName>
        <fullName evidence="5">NACHT and WD domain protein</fullName>
    </submittedName>
</protein>
<gene>
    <name evidence="5" type="ORF">SUNI508_12930</name>
</gene>
<organism evidence="5 6">
    <name type="scientific">Seiridium unicorne</name>
    <dbReference type="NCBI Taxonomy" id="138068"/>
    <lineage>
        <taxon>Eukaryota</taxon>
        <taxon>Fungi</taxon>
        <taxon>Dikarya</taxon>
        <taxon>Ascomycota</taxon>
        <taxon>Pezizomycotina</taxon>
        <taxon>Sordariomycetes</taxon>
        <taxon>Xylariomycetidae</taxon>
        <taxon>Amphisphaeriales</taxon>
        <taxon>Sporocadaceae</taxon>
        <taxon>Seiridium</taxon>
    </lineage>
</organism>
<dbReference type="SUPFAM" id="SSF52540">
    <property type="entry name" value="P-loop containing nucleoside triphosphate hydrolases"/>
    <property type="match status" value="1"/>
</dbReference>
<dbReference type="Proteomes" id="UP001408356">
    <property type="component" value="Unassembled WGS sequence"/>
</dbReference>
<dbReference type="Pfam" id="PF22939">
    <property type="entry name" value="WHD_GPIID"/>
    <property type="match status" value="1"/>
</dbReference>
<dbReference type="InterPro" id="IPR015943">
    <property type="entry name" value="WD40/YVTN_repeat-like_dom_sf"/>
</dbReference>
<keyword evidence="1" id="KW-0677">Repeat</keyword>
<evidence type="ECO:0000259" key="3">
    <source>
        <dbReference type="Pfam" id="PF22939"/>
    </source>
</evidence>
<dbReference type="InterPro" id="IPR056884">
    <property type="entry name" value="NPHP3-like_N"/>
</dbReference>
<accession>A0ABR2VG77</accession>
<dbReference type="SUPFAM" id="SSF50978">
    <property type="entry name" value="WD40 repeat-like"/>
    <property type="match status" value="1"/>
</dbReference>
<feature type="domain" description="GPI inositol-deacylase winged helix" evidence="3">
    <location>
        <begin position="657"/>
        <end position="728"/>
    </location>
</feature>
<dbReference type="InterPro" id="IPR054471">
    <property type="entry name" value="GPIID_WHD"/>
</dbReference>
<dbReference type="Gene3D" id="3.40.50.300">
    <property type="entry name" value="P-loop containing nucleotide triphosphate hydrolases"/>
    <property type="match status" value="1"/>
</dbReference>
<evidence type="ECO:0000259" key="4">
    <source>
        <dbReference type="Pfam" id="PF24883"/>
    </source>
</evidence>
<dbReference type="InterPro" id="IPR001680">
    <property type="entry name" value="WD40_rpt"/>
</dbReference>
<name>A0ABR2VG77_9PEZI</name>
<feature type="domain" description="Nephrocystin 3-like N-terminal" evidence="4">
    <location>
        <begin position="384"/>
        <end position="547"/>
    </location>
</feature>
<dbReference type="SMART" id="SM00320">
    <property type="entry name" value="WD40"/>
    <property type="match status" value="7"/>
</dbReference>
<feature type="compositionally biased region" description="Polar residues" evidence="2">
    <location>
        <begin position="18"/>
        <end position="33"/>
    </location>
</feature>
<proteinExistence type="predicted"/>
<dbReference type="Pfam" id="PF24883">
    <property type="entry name" value="NPHP3_N"/>
    <property type="match status" value="1"/>
</dbReference>
<comment type="caution">
    <text evidence="5">The sequence shown here is derived from an EMBL/GenBank/DDBJ whole genome shotgun (WGS) entry which is preliminary data.</text>
</comment>
<dbReference type="PANTHER" id="PTHR10039">
    <property type="entry name" value="AMELOGENIN"/>
    <property type="match status" value="1"/>
</dbReference>
<evidence type="ECO:0000256" key="2">
    <source>
        <dbReference type="SAM" id="MobiDB-lite"/>
    </source>
</evidence>
<evidence type="ECO:0000256" key="1">
    <source>
        <dbReference type="ARBA" id="ARBA00022737"/>
    </source>
</evidence>
<evidence type="ECO:0000313" key="6">
    <source>
        <dbReference type="Proteomes" id="UP001408356"/>
    </source>
</evidence>
<dbReference type="InterPro" id="IPR036322">
    <property type="entry name" value="WD40_repeat_dom_sf"/>
</dbReference>
<dbReference type="InterPro" id="IPR029058">
    <property type="entry name" value="AB_hydrolase_fold"/>
</dbReference>
<evidence type="ECO:0000313" key="5">
    <source>
        <dbReference type="EMBL" id="KAK9425546.1"/>
    </source>
</evidence>
<dbReference type="SUPFAM" id="SSF53474">
    <property type="entry name" value="alpha/beta-Hydrolases"/>
    <property type="match status" value="1"/>
</dbReference>
<dbReference type="PANTHER" id="PTHR10039:SF16">
    <property type="entry name" value="GPI INOSITOL-DEACYLASE"/>
    <property type="match status" value="1"/>
</dbReference>
<feature type="region of interest" description="Disordered" evidence="2">
    <location>
        <begin position="1"/>
        <end position="73"/>
    </location>
</feature>
<sequence length="1623" mass="181126">MLRKFGRGKKKGEDKDSQNLAIRQNTTDRSPSPASVDAGHRESRASIFPPPSLLANDASSTYSSKRNDSESGPLGLNVVYTPDNGHKADIVFVHGLGGTSRWTWSKNRKPELFWPLTFLPLEPDICLARILSFGYDAGFHKRGVSTSVLDFAKDLLFDLKYGKDAEIEDLNMGKVPLLFVVHSMGGLIVKEAYMQGQNDPEYESIIKAITAITFLSTPHRGTSLAQTLNRILDSIVVTSSKQYVADLVSNSITLQKLNEQFRHIAPRLDIVSLYETLPTPLALNRARVMVLEKDSSILGYPGEISKALNADHHGVCKYDGKDDPNYITVRNILKSLMSKIVAKDNAQKPQLLDRRASLDLKALLSLPELPGMDYIFFWDQWTQGTNDWILDEEDFLVWRDGRELDHAVLWVNGGAATGKSVLASFVINHLIQQGRWCQYFFIRFGDMRKRSLSLLLRSLAIQFAQAVPGILHKINNLSEEALNFETVDPKVIWDRIFKTILFQSKEDQPLYWVVDGLDEAKDPRAIIKLLSDIESSQIPIRILFVSRKTSIIESSLEKLPKSLPLRTIQIEGHPEDIRRHIKAELNVPGNADFRAEVEQRILEKSQNNFLWVRLAVDRVNQCHSRADVDMALRGLPAGMETIFGRMSLSISELPSSGDKQLATKVIQYVYCAVRTLSLVELSQALGKTASDVLDFPRAITETCGGFVVLDNGGNAAIIHQTARDYLFAPASGDRPFTIDQQAANKDIFLGCMGSLMVPGLRARLSRNQKPEFLNYSATSWSSHLASASVHDHDVVHTLRKFLTGHSVLTWIHILADDRQLQHLVQASKNLSRFLERRKKDAAVGLESTDIVEQELLESWTVDLLRIVGKFGGILRRKPDSIYKLIPPFCPKSSPMYQLFGKAEMRNLSVSGLSSEAWDDSVARITLSSGQGQSKPVFASSILAKGSQIAILAQNGNVFLYRSADFAEAKVSPIKHGERVERMQLNNSCTLLVTYGYRTLKVWELSSGKCKISVDSIESKTRPLTMLFIKNDSSLLVGTDDRRVRSLDLVEPQPEWQVVAELDEIEIEKQFTNSASHMALNYDGTMVAVAYRRYPLSVWETDGPIHIGHCRRKNDMAVLRELRQLIWHPNLPELLAVNLEGTVIKWAPYEDEVDEVDASATKLSMSKDGNLFVTGDGHGRIKLYATSSLTLLYQLAAQDAVFGLAFSPDSSRFYDIRGYYGNAWEPNALIRLADADHSVKESDSMSDSYSRLASTGASTVIHGAVDSITALAGSPKGRLYCCGTERGVVSLFDTQLGKISDIHISPAKFTIEHIHWSDDGRVCFTDMSKQVTVMSVTHSNTPTAPIVEKKATVSMRRTVKDPISQLLFQPDGSHILVCTTTQLCVVSLDSSEVERSHTLENTSAQQWIVHPSDSKRLVGFAPTAVHVFDWDLVQHGTYNLSWPKIDSVILDTPESLSRTDDYRLDRVLVARDQKHILMQLRDLQDRSKPRRFFSFETSAIPGTQESVEGQSTPTLGSIPLTAMMDDLSYNITDTLSMLWRDRLVFISKTFSICSTQLQWGQGARSANTSTGRTNTDNRTQELFSLPGDWISRDSLAACSIWGVEKAFLSPRNGEVAVVRCGALV</sequence>
<reference evidence="5 6" key="1">
    <citation type="journal article" date="2024" name="J. Plant Pathol.">
        <title>Sequence and assembly of the genome of Seiridium unicorne, isolate CBS 538.82, causal agent of cypress canker disease.</title>
        <authorList>
            <person name="Scali E."/>
            <person name="Rocca G.D."/>
            <person name="Danti R."/>
            <person name="Garbelotto M."/>
            <person name="Barberini S."/>
            <person name="Baroncelli R."/>
            <person name="Emiliani G."/>
        </authorList>
    </citation>
    <scope>NUCLEOTIDE SEQUENCE [LARGE SCALE GENOMIC DNA]</scope>
    <source>
        <strain evidence="5 6">BM-138-508</strain>
    </source>
</reference>
<dbReference type="EMBL" id="JARVKF010000014">
    <property type="protein sequence ID" value="KAK9425546.1"/>
    <property type="molecule type" value="Genomic_DNA"/>
</dbReference>
<dbReference type="InterPro" id="IPR027417">
    <property type="entry name" value="P-loop_NTPase"/>
</dbReference>
<dbReference type="SUPFAM" id="SSF69322">
    <property type="entry name" value="Tricorn protease domain 2"/>
    <property type="match status" value="1"/>
</dbReference>